<proteinExistence type="predicted"/>
<reference evidence="2 3" key="1">
    <citation type="submission" date="2019-11" db="EMBL/GenBank/DDBJ databases">
        <title>Novel species isolated from a subtropical stream in China.</title>
        <authorList>
            <person name="Lu H."/>
        </authorList>
    </citation>
    <scope>NUCLEOTIDE SEQUENCE [LARGE SCALE GENOMIC DNA]</scope>
    <source>
        <strain evidence="2 3">FT80W</strain>
    </source>
</reference>
<name>A0A6I2L7T1_9BURK</name>
<keyword evidence="1" id="KW-0812">Transmembrane</keyword>
<keyword evidence="1" id="KW-0472">Membrane</keyword>
<organism evidence="2 3">
    <name type="scientific">Duganella guangzhouensis</name>
    <dbReference type="NCBI Taxonomy" id="2666084"/>
    <lineage>
        <taxon>Bacteria</taxon>
        <taxon>Pseudomonadati</taxon>
        <taxon>Pseudomonadota</taxon>
        <taxon>Betaproteobacteria</taxon>
        <taxon>Burkholderiales</taxon>
        <taxon>Oxalobacteraceae</taxon>
        <taxon>Telluria group</taxon>
        <taxon>Duganella</taxon>
    </lineage>
</organism>
<accession>A0A6I2L7T1</accession>
<comment type="caution">
    <text evidence="2">The sequence shown here is derived from an EMBL/GenBank/DDBJ whole genome shotgun (WGS) entry which is preliminary data.</text>
</comment>
<gene>
    <name evidence="2" type="ORF">GJ699_27375</name>
</gene>
<keyword evidence="1" id="KW-1133">Transmembrane helix</keyword>
<dbReference type="EMBL" id="WKJK01000019">
    <property type="protein sequence ID" value="MRW93722.1"/>
    <property type="molecule type" value="Genomic_DNA"/>
</dbReference>
<evidence type="ECO:0008006" key="4">
    <source>
        <dbReference type="Google" id="ProtNLM"/>
    </source>
</evidence>
<protein>
    <recommendedName>
        <fullName evidence="4">DUF1640 domain-containing protein</fullName>
    </recommendedName>
</protein>
<dbReference type="Proteomes" id="UP000433309">
    <property type="component" value="Unassembled WGS sequence"/>
</dbReference>
<dbReference type="AlphaFoldDB" id="A0A6I2L7T1"/>
<sequence>MMKATSEAAIMDEQRISLLETDVAVIKSNYVRNDAFAELKVTVESNFAFLNQKVDDNFNFLNQKMDSKFHYLDEKIDRKIHEATVTILKWTFAMQLTFTALILGAVKYF</sequence>
<dbReference type="RefSeq" id="WP_154382423.1">
    <property type="nucleotide sequence ID" value="NZ_WKJK01000019.1"/>
</dbReference>
<evidence type="ECO:0000313" key="3">
    <source>
        <dbReference type="Proteomes" id="UP000433309"/>
    </source>
</evidence>
<feature type="transmembrane region" description="Helical" evidence="1">
    <location>
        <begin position="87"/>
        <end position="106"/>
    </location>
</feature>
<keyword evidence="3" id="KW-1185">Reference proteome</keyword>
<evidence type="ECO:0000313" key="2">
    <source>
        <dbReference type="EMBL" id="MRW93722.1"/>
    </source>
</evidence>
<evidence type="ECO:0000256" key="1">
    <source>
        <dbReference type="SAM" id="Phobius"/>
    </source>
</evidence>